<dbReference type="Proteomes" id="UP000504615">
    <property type="component" value="Unplaced"/>
</dbReference>
<feature type="domain" description="FAM86 N-terminal" evidence="3">
    <location>
        <begin position="42"/>
        <end position="96"/>
    </location>
</feature>
<keyword evidence="2" id="KW-0808">Transferase</keyword>
<evidence type="ECO:0000256" key="2">
    <source>
        <dbReference type="ARBA" id="ARBA00022679"/>
    </source>
</evidence>
<dbReference type="Pfam" id="PF14904">
    <property type="entry name" value="FAM86"/>
    <property type="match status" value="1"/>
</dbReference>
<dbReference type="GO" id="GO:0032991">
    <property type="term" value="C:protein-containing complex"/>
    <property type="evidence" value="ECO:0007669"/>
    <property type="project" value="TreeGrafter"/>
</dbReference>
<dbReference type="PANTHER" id="PTHR14614:SF130">
    <property type="entry name" value="PROTEIN-LYSINE N-METHYLTRANSFERASE EEF2KMT"/>
    <property type="match status" value="1"/>
</dbReference>
<evidence type="ECO:0000313" key="5">
    <source>
        <dbReference type="RefSeq" id="XP_011646514.1"/>
    </source>
</evidence>
<dbReference type="SUPFAM" id="SSF53335">
    <property type="entry name" value="S-adenosyl-L-methionine-dependent methyltransferases"/>
    <property type="match status" value="1"/>
</dbReference>
<dbReference type="OrthoDB" id="194386at2759"/>
<sequence length="343" mass="39061">MSQFIDNNMKQDTHIIYLTKQFLCCTALINMDFTVSIGKDFDLNIQKQILDNTIDSELIKRYPIKISYQKAFLKSLMKKIEESGNEVHADLYNAYCRLISLPDGESMHYRHFLIENGTLNCITLKESTNLISKGTTGLCSWQGAVILNEWCAENKERFYGKTILELGCGIGLTGMSVVSTCCPKQYIFSDCHPMVLDMLCDNVKLNFLSNERCKLLNTREATSRLQLQLKYEQTDIQVIDLKWEDIDRYVTDESSHPDVIIAADILYESNSFDSLASGLKCLLTPDNYAIFAATIRNEDTVTQFLEHLGNHDLAFEECDSPKHIMSIQSINAPVRILKISQTI</sequence>
<dbReference type="RefSeq" id="XP_011646514.1">
    <property type="nucleotide sequence ID" value="XM_011648212.1"/>
</dbReference>
<comment type="similarity">
    <text evidence="1">Belongs to the class I-like SAM-binding methyltransferase superfamily. EEF2KMT family.</text>
</comment>
<dbReference type="InterPro" id="IPR029063">
    <property type="entry name" value="SAM-dependent_MTases_sf"/>
</dbReference>
<dbReference type="InterPro" id="IPR019410">
    <property type="entry name" value="Methyltransf_16"/>
</dbReference>
<organism evidence="4 5">
    <name type="scientific">Pogonomyrmex barbatus</name>
    <name type="common">red harvester ant</name>
    <dbReference type="NCBI Taxonomy" id="144034"/>
    <lineage>
        <taxon>Eukaryota</taxon>
        <taxon>Metazoa</taxon>
        <taxon>Ecdysozoa</taxon>
        <taxon>Arthropoda</taxon>
        <taxon>Hexapoda</taxon>
        <taxon>Insecta</taxon>
        <taxon>Pterygota</taxon>
        <taxon>Neoptera</taxon>
        <taxon>Endopterygota</taxon>
        <taxon>Hymenoptera</taxon>
        <taxon>Apocrita</taxon>
        <taxon>Aculeata</taxon>
        <taxon>Formicoidea</taxon>
        <taxon>Formicidae</taxon>
        <taxon>Myrmicinae</taxon>
        <taxon>Pogonomyrmex</taxon>
    </lineage>
</organism>
<evidence type="ECO:0000313" key="4">
    <source>
        <dbReference type="Proteomes" id="UP000504615"/>
    </source>
</evidence>
<evidence type="ECO:0000256" key="1">
    <source>
        <dbReference type="ARBA" id="ARBA00005511"/>
    </source>
</evidence>
<protein>
    <submittedName>
        <fullName evidence="5">Protein-lysine N-methyltransferase EEF2KMT</fullName>
    </submittedName>
</protein>
<dbReference type="GO" id="GO:0016740">
    <property type="term" value="F:transferase activity"/>
    <property type="evidence" value="ECO:0007669"/>
    <property type="project" value="UniProtKB-KW"/>
</dbReference>
<reference evidence="5" key="1">
    <citation type="submission" date="2025-08" db="UniProtKB">
        <authorList>
            <consortium name="RefSeq"/>
        </authorList>
    </citation>
    <scope>IDENTIFICATION</scope>
</reference>
<name>A0A6I9XKX7_9HYME</name>
<dbReference type="InterPro" id="IPR029426">
    <property type="entry name" value="FAM86_N"/>
</dbReference>
<dbReference type="GeneID" id="105433096"/>
<accession>A0A6I9XKX7</accession>
<evidence type="ECO:0000259" key="3">
    <source>
        <dbReference type="Pfam" id="PF14904"/>
    </source>
</evidence>
<dbReference type="PANTHER" id="PTHR14614">
    <property type="entry name" value="HEPATOCELLULAR CARCINOMA-ASSOCIATED ANTIGEN"/>
    <property type="match status" value="1"/>
</dbReference>
<dbReference type="KEGG" id="pbar:105433096"/>
<dbReference type="AlphaFoldDB" id="A0A6I9XKX7"/>
<dbReference type="Pfam" id="PF10294">
    <property type="entry name" value="Methyltransf_16"/>
    <property type="match status" value="1"/>
</dbReference>
<proteinExistence type="inferred from homology"/>
<dbReference type="Gene3D" id="3.40.50.150">
    <property type="entry name" value="Vaccinia Virus protein VP39"/>
    <property type="match status" value="1"/>
</dbReference>
<keyword evidence="4" id="KW-1185">Reference proteome</keyword>
<gene>
    <name evidence="5" type="primary">LOC105433096</name>
</gene>